<gene>
    <name evidence="11" type="ORF">QRT04_11975</name>
</gene>
<evidence type="ECO:0000256" key="7">
    <source>
        <dbReference type="ARBA" id="ARBA00023026"/>
    </source>
</evidence>
<evidence type="ECO:0000256" key="9">
    <source>
        <dbReference type="SAM" id="SignalP"/>
    </source>
</evidence>
<keyword evidence="4" id="KW-0964">Secreted</keyword>
<protein>
    <submittedName>
        <fullName evidence="11">Choice-of-anchor Q domain-containing protein</fullName>
    </submittedName>
</protein>
<dbReference type="Pfam" id="PF13229">
    <property type="entry name" value="Beta_helix"/>
    <property type="match status" value="1"/>
</dbReference>
<dbReference type="Gene3D" id="2.160.20.10">
    <property type="entry name" value="Single-stranded right-handed beta-helix, Pectin lyase-like"/>
    <property type="match status" value="1"/>
</dbReference>
<name>A0ABT7SJC7_9CELL</name>
<dbReference type="InterPro" id="IPR011049">
    <property type="entry name" value="Serralysin-like_metalloprot_C"/>
</dbReference>
<keyword evidence="5" id="KW-0800">Toxin</keyword>
<dbReference type="PROSITE" id="PS00330">
    <property type="entry name" value="HEMOLYSIN_CALCIUM"/>
    <property type="match status" value="4"/>
</dbReference>
<dbReference type="Pfam" id="PF00353">
    <property type="entry name" value="HemolysinCabind"/>
    <property type="match status" value="1"/>
</dbReference>
<dbReference type="RefSeq" id="WP_289455504.1">
    <property type="nucleotide sequence ID" value="NZ_JAUCGQ010000001.1"/>
</dbReference>
<dbReference type="InterPro" id="IPR018511">
    <property type="entry name" value="Hemolysin-typ_Ca-bd_CS"/>
</dbReference>
<dbReference type="SUPFAM" id="SSF51126">
    <property type="entry name" value="Pectin lyase-like"/>
    <property type="match status" value="1"/>
</dbReference>
<dbReference type="SMART" id="SM00710">
    <property type="entry name" value="PbH1"/>
    <property type="match status" value="5"/>
</dbReference>
<dbReference type="InterPro" id="IPR012334">
    <property type="entry name" value="Pectin_lyas_fold"/>
</dbReference>
<dbReference type="InterPro" id="IPR001343">
    <property type="entry name" value="Hemolysn_Ca-bd"/>
</dbReference>
<dbReference type="Proteomes" id="UP001529338">
    <property type="component" value="Unassembled WGS sequence"/>
</dbReference>
<sequence>MVKRIALVSISALVAASASVAIIATPAAAATVTVTTTTDVVDGGDGLISLREAVDSANAAADPTVIELAASSTYTLTSCGGDEDANVTGDLDYTGLLGLTINGHGATIDQTCPDERVLDQLDGTAQVALGALTITGGDSTDGAAVRFNGDIVLTGVTVSGNDAATGPVLNSGESHTSSIGLVDSTVGPNTGTGVRVSFGSISVDGSTITQNTGRGIGAIDGALGVVDSTISDNGQGGVSTTGQGDGELSFVNSSAVDNGGPGVVCSACGDLVVTASTITGNVPSGATVGGGIQWSVDQDSPTDARTATITDSTIAGNTRNGPGGGMVVSIIELTDGPPPAQIDVVRSTFSGNSATGVDGRGGGLFAATGEVHVDNATFSGNTAAVTGGGVDTATGDVFLRHATVVGNSAPTGANVGTGEDLESFGSIVASAAGGGTDCAIAGTTISSGFNVGGDTSCAFVGGPGDKTNVGDPQLGPLADNGGPTPTRLPLGTSPAAGAVPAASCTVFTVDQRGVTRPAGTNCEAGSVEIAEPVAVVCTQTGTPGKDVLIGGPGDDVLCGLGGADVLIGGRGNDHLIGGDGADLLVGGPGNDQLDGGAGKDLLLGGPGVDHLDGGPGVDLCVDADGAKPHLC</sequence>
<dbReference type="Gene3D" id="2.150.10.10">
    <property type="entry name" value="Serralysin-like metalloprotease, C-terminal"/>
    <property type="match status" value="2"/>
</dbReference>
<dbReference type="PRINTS" id="PR01488">
    <property type="entry name" value="RTXTOXINA"/>
</dbReference>
<evidence type="ECO:0000256" key="4">
    <source>
        <dbReference type="ARBA" id="ARBA00022525"/>
    </source>
</evidence>
<keyword evidence="9" id="KW-0732">Signal</keyword>
<accession>A0ABT7SJC7</accession>
<dbReference type="SUPFAM" id="SSF51120">
    <property type="entry name" value="beta-Roll"/>
    <property type="match status" value="1"/>
</dbReference>
<keyword evidence="8" id="KW-0472">Membrane</keyword>
<evidence type="ECO:0000256" key="6">
    <source>
        <dbReference type="ARBA" id="ARBA00022737"/>
    </source>
</evidence>
<organism evidence="11 12">
    <name type="scientific">Cellulomonas alba</name>
    <dbReference type="NCBI Taxonomy" id="3053467"/>
    <lineage>
        <taxon>Bacteria</taxon>
        <taxon>Bacillati</taxon>
        <taxon>Actinomycetota</taxon>
        <taxon>Actinomycetes</taxon>
        <taxon>Micrococcales</taxon>
        <taxon>Cellulomonadaceae</taxon>
        <taxon>Cellulomonas</taxon>
    </lineage>
</organism>
<feature type="domain" description="Right handed beta helix" evidence="10">
    <location>
        <begin position="145"/>
        <end position="290"/>
    </location>
</feature>
<dbReference type="EMBL" id="JAUCGQ010000001">
    <property type="protein sequence ID" value="MDM7855647.1"/>
    <property type="molecule type" value="Genomic_DNA"/>
</dbReference>
<dbReference type="NCBIfam" id="NF041518">
    <property type="entry name" value="choice_anch_Q"/>
    <property type="match status" value="1"/>
</dbReference>
<feature type="signal peptide" evidence="9">
    <location>
        <begin position="1"/>
        <end position="29"/>
    </location>
</feature>
<evidence type="ECO:0000256" key="1">
    <source>
        <dbReference type="ARBA" id="ARBA00002822"/>
    </source>
</evidence>
<dbReference type="PRINTS" id="PR00313">
    <property type="entry name" value="CABNDNGRPT"/>
</dbReference>
<comment type="caution">
    <text evidence="11">The sequence shown here is derived from an EMBL/GenBank/DDBJ whole genome shotgun (WGS) entry which is preliminary data.</text>
</comment>
<evidence type="ECO:0000256" key="5">
    <source>
        <dbReference type="ARBA" id="ARBA00022656"/>
    </source>
</evidence>
<evidence type="ECO:0000259" key="10">
    <source>
        <dbReference type="Pfam" id="PF13229"/>
    </source>
</evidence>
<keyword evidence="7" id="KW-0843">Virulence</keyword>
<dbReference type="InterPro" id="IPR059226">
    <property type="entry name" value="Choice_anch_Q_dom"/>
</dbReference>
<dbReference type="PANTHER" id="PTHR38340:SF1">
    <property type="entry name" value="S-LAYER PROTEIN"/>
    <property type="match status" value="1"/>
</dbReference>
<reference evidence="11 12" key="1">
    <citation type="submission" date="2023-06" db="EMBL/GenBank/DDBJ databases">
        <title>Cellulomonas sp. MW4 Whole genome sequence.</title>
        <authorList>
            <person name="Park S."/>
        </authorList>
    </citation>
    <scope>NUCLEOTIDE SEQUENCE [LARGE SCALE GENOMIC DNA]</scope>
    <source>
        <strain evidence="11 12">MW4</strain>
    </source>
</reference>
<evidence type="ECO:0000313" key="12">
    <source>
        <dbReference type="Proteomes" id="UP001529338"/>
    </source>
</evidence>
<dbReference type="InterPro" id="IPR006626">
    <property type="entry name" value="PbH1"/>
</dbReference>
<keyword evidence="12" id="KW-1185">Reference proteome</keyword>
<evidence type="ECO:0000256" key="3">
    <source>
        <dbReference type="ARBA" id="ARBA00004613"/>
    </source>
</evidence>
<dbReference type="InterPro" id="IPR011050">
    <property type="entry name" value="Pectin_lyase_fold/virulence"/>
</dbReference>
<comment type="function">
    <text evidence="1">Converts beta-D-mannuronic acid (M) to alpha-L-guluronic acid (G), producing a polymer with gel-forming capacity, required for the formation of the cyst coat.</text>
</comment>
<proteinExistence type="predicted"/>
<dbReference type="PANTHER" id="PTHR38340">
    <property type="entry name" value="S-LAYER PROTEIN"/>
    <property type="match status" value="1"/>
</dbReference>
<keyword evidence="6" id="KW-0677">Repeat</keyword>
<evidence type="ECO:0000313" key="11">
    <source>
        <dbReference type="EMBL" id="MDM7855647.1"/>
    </source>
</evidence>
<feature type="chain" id="PRO_5046981355" evidence="9">
    <location>
        <begin position="30"/>
        <end position="631"/>
    </location>
</feature>
<evidence type="ECO:0000256" key="2">
    <source>
        <dbReference type="ARBA" id="ARBA00004370"/>
    </source>
</evidence>
<comment type="subcellular location">
    <subcellularLocation>
        <location evidence="2">Membrane</location>
    </subcellularLocation>
    <subcellularLocation>
        <location evidence="3">Secreted</location>
    </subcellularLocation>
</comment>
<dbReference type="InterPro" id="IPR003995">
    <property type="entry name" value="RTX_toxin_determinant-A"/>
</dbReference>
<evidence type="ECO:0000256" key="8">
    <source>
        <dbReference type="ARBA" id="ARBA00023136"/>
    </source>
</evidence>
<dbReference type="InterPro" id="IPR050557">
    <property type="entry name" value="RTX_toxin/Mannuronan_C5-epim"/>
</dbReference>
<dbReference type="InterPro" id="IPR039448">
    <property type="entry name" value="Beta_helix"/>
</dbReference>